<organism evidence="3">
    <name type="scientific">Puccinia triticina (isolate 1-1 / race 1 (BBBD))</name>
    <name type="common">Brown leaf rust fungus</name>
    <dbReference type="NCBI Taxonomy" id="630390"/>
    <lineage>
        <taxon>Eukaryota</taxon>
        <taxon>Fungi</taxon>
        <taxon>Dikarya</taxon>
        <taxon>Basidiomycota</taxon>
        <taxon>Pucciniomycotina</taxon>
        <taxon>Pucciniomycetes</taxon>
        <taxon>Pucciniales</taxon>
        <taxon>Pucciniaceae</taxon>
        <taxon>Puccinia</taxon>
    </lineage>
</organism>
<feature type="non-terminal residue" evidence="3">
    <location>
        <position position="168"/>
    </location>
</feature>
<evidence type="ECO:0000259" key="2">
    <source>
        <dbReference type="SMART" id="SM00256"/>
    </source>
</evidence>
<reference evidence="3" key="1">
    <citation type="submission" date="2009-11" db="EMBL/GenBank/DDBJ databases">
        <authorList>
            <consortium name="The Broad Institute Genome Sequencing Platform"/>
            <person name="Ward D."/>
            <person name="Feldgarden M."/>
            <person name="Earl A."/>
            <person name="Young S.K."/>
            <person name="Zeng Q."/>
            <person name="Koehrsen M."/>
            <person name="Alvarado L."/>
            <person name="Berlin A."/>
            <person name="Bochicchio J."/>
            <person name="Borenstein D."/>
            <person name="Chapman S.B."/>
            <person name="Chen Z."/>
            <person name="Engels R."/>
            <person name="Freedman E."/>
            <person name="Gellesch M."/>
            <person name="Goldberg J."/>
            <person name="Griggs A."/>
            <person name="Gujja S."/>
            <person name="Heilman E."/>
            <person name="Heiman D."/>
            <person name="Hepburn T."/>
            <person name="Howarth C."/>
            <person name="Jen D."/>
            <person name="Larson L."/>
            <person name="Lewis B."/>
            <person name="Mehta T."/>
            <person name="Park D."/>
            <person name="Pearson M."/>
            <person name="Roberts A."/>
            <person name="Saif S."/>
            <person name="Shea T."/>
            <person name="Shenoy N."/>
            <person name="Sisk P."/>
            <person name="Stolte C."/>
            <person name="Sykes S."/>
            <person name="Thomson T."/>
            <person name="Walk T."/>
            <person name="White J."/>
            <person name="Yandava C."/>
            <person name="Izard J."/>
            <person name="Baranova O.V."/>
            <person name="Blanton J.M."/>
            <person name="Tanner A.C."/>
            <person name="Dewhirst F.E."/>
            <person name="Haas B."/>
            <person name="Nusbaum C."/>
            <person name="Birren B."/>
        </authorList>
    </citation>
    <scope>NUCLEOTIDE SEQUENCE [LARGE SCALE GENOMIC DNA]</scope>
    <source>
        <strain evidence="3">1-1 BBBD Race 1</strain>
    </source>
</reference>
<dbReference type="InterPro" id="IPR001810">
    <property type="entry name" value="F-box_dom"/>
</dbReference>
<dbReference type="AlphaFoldDB" id="A0A180G078"/>
<protein>
    <submittedName>
        <fullName evidence="4">F-box domain-containing protein</fullName>
    </submittedName>
</protein>
<evidence type="ECO:0000313" key="4">
    <source>
        <dbReference type="EnsemblFungi" id="PTTG_10941-t43_1-p1"/>
    </source>
</evidence>
<feature type="compositionally biased region" description="Basic residues" evidence="1">
    <location>
        <begin position="127"/>
        <end position="141"/>
    </location>
</feature>
<dbReference type="EnsemblFungi" id="PTTG_10941-t43_1">
    <property type="protein sequence ID" value="PTTG_10941-t43_1-p1"/>
    <property type="gene ID" value="PTTG_10941"/>
</dbReference>
<keyword evidence="5" id="KW-1185">Reference proteome</keyword>
<dbReference type="SMR" id="A0A180G078"/>
<dbReference type="OrthoDB" id="19711at2759"/>
<reference evidence="4" key="4">
    <citation type="submission" date="2025-05" db="UniProtKB">
        <authorList>
            <consortium name="EnsemblFungi"/>
        </authorList>
    </citation>
    <scope>IDENTIFICATION</scope>
    <source>
        <strain evidence="4">isolate 1-1 / race 1 (BBBD)</strain>
    </source>
</reference>
<evidence type="ECO:0000256" key="1">
    <source>
        <dbReference type="SAM" id="MobiDB-lite"/>
    </source>
</evidence>
<dbReference type="EMBL" id="ADAS02005624">
    <property type="protein sequence ID" value="OAV85253.1"/>
    <property type="molecule type" value="Genomic_DNA"/>
</dbReference>
<evidence type="ECO:0000313" key="3">
    <source>
        <dbReference type="EMBL" id="OAV85253.1"/>
    </source>
</evidence>
<dbReference type="Pfam" id="PF12937">
    <property type="entry name" value="F-box-like"/>
    <property type="match status" value="1"/>
</dbReference>
<feature type="compositionally biased region" description="Low complexity" evidence="1">
    <location>
        <begin position="83"/>
        <end position="92"/>
    </location>
</feature>
<proteinExistence type="predicted"/>
<gene>
    <name evidence="3" type="ORF">PTTG_10941</name>
</gene>
<reference evidence="3" key="2">
    <citation type="submission" date="2016-05" db="EMBL/GenBank/DDBJ databases">
        <title>Comparative analysis highlights variable genome content of wheat rusts and divergence of the mating loci.</title>
        <authorList>
            <person name="Cuomo C.A."/>
            <person name="Bakkeren G."/>
            <person name="Szabo L."/>
            <person name="Khalil H."/>
            <person name="Joly D."/>
            <person name="Goldberg J."/>
            <person name="Young S."/>
            <person name="Zeng Q."/>
            <person name="Fellers J."/>
        </authorList>
    </citation>
    <scope>NUCLEOTIDE SEQUENCE [LARGE SCALE GENOMIC DNA]</scope>
    <source>
        <strain evidence="3">1-1 BBBD Race 1</strain>
    </source>
</reference>
<dbReference type="SMART" id="SM00256">
    <property type="entry name" value="FBOX"/>
    <property type="match status" value="1"/>
</dbReference>
<dbReference type="SUPFAM" id="SSF81383">
    <property type="entry name" value="F-box domain"/>
    <property type="match status" value="1"/>
</dbReference>
<accession>A0A180G078</accession>
<feature type="region of interest" description="Disordered" evidence="1">
    <location>
        <begin position="50"/>
        <end position="168"/>
    </location>
</feature>
<name>A0A180G078_PUCT1</name>
<reference evidence="4 5" key="3">
    <citation type="journal article" date="2017" name="G3 (Bethesda)">
        <title>Comparative analysis highlights variable genome content of wheat rusts and divergence of the mating loci.</title>
        <authorList>
            <person name="Cuomo C.A."/>
            <person name="Bakkeren G."/>
            <person name="Khalil H.B."/>
            <person name="Panwar V."/>
            <person name="Joly D."/>
            <person name="Linning R."/>
            <person name="Sakthikumar S."/>
            <person name="Song X."/>
            <person name="Adiconis X."/>
            <person name="Fan L."/>
            <person name="Goldberg J.M."/>
            <person name="Levin J.Z."/>
            <person name="Young S."/>
            <person name="Zeng Q."/>
            <person name="Anikster Y."/>
            <person name="Bruce M."/>
            <person name="Wang M."/>
            <person name="Yin C."/>
            <person name="McCallum B."/>
            <person name="Szabo L.J."/>
            <person name="Hulbert S."/>
            <person name="Chen X."/>
            <person name="Fellers J.P."/>
        </authorList>
    </citation>
    <scope>NUCLEOTIDE SEQUENCE</scope>
    <source>
        <strain evidence="4">isolate 1-1 / race 1 (BBBD)</strain>
        <strain evidence="5">Isolate 1-1 / race 1 (BBBD)</strain>
    </source>
</reference>
<evidence type="ECO:0000313" key="5">
    <source>
        <dbReference type="Proteomes" id="UP000005240"/>
    </source>
</evidence>
<dbReference type="Gene3D" id="1.20.1280.50">
    <property type="match status" value="1"/>
</dbReference>
<feature type="non-terminal residue" evidence="3">
    <location>
        <position position="1"/>
    </location>
</feature>
<dbReference type="VEuPathDB" id="FungiDB:PTTG_10941"/>
<dbReference type="InterPro" id="IPR036047">
    <property type="entry name" value="F-box-like_dom_sf"/>
</dbReference>
<sequence>PLPIELALYILLKLAQHNDPRHLLSARAVSKSWQRLAEDSLIWKQSFLSQPTYHQPPDPPQTQPAHRTRPAHPALDPNQRSGAPAQLAQALPRPVHHRPPLEARQPALEENQRTQGPGLLSADARPVNHHRISHPHLRRPSPRACLPQTSRASPPNHHRIQRQDHQDL</sequence>
<feature type="domain" description="F-box" evidence="2">
    <location>
        <begin position="2"/>
        <end position="46"/>
    </location>
</feature>
<dbReference type="Proteomes" id="UP000005240">
    <property type="component" value="Unassembled WGS sequence"/>
</dbReference>